<protein>
    <submittedName>
        <fullName evidence="2">Uncharacterized protein</fullName>
    </submittedName>
</protein>
<evidence type="ECO:0000256" key="1">
    <source>
        <dbReference type="SAM" id="Phobius"/>
    </source>
</evidence>
<dbReference type="Proteomes" id="UP000182652">
    <property type="component" value="Unassembled WGS sequence"/>
</dbReference>
<dbReference type="STRING" id="156980.SAMN04489745_1099"/>
<reference evidence="2 3" key="1">
    <citation type="submission" date="2016-10" db="EMBL/GenBank/DDBJ databases">
        <authorList>
            <person name="de Groot N.N."/>
        </authorList>
    </citation>
    <scope>NUCLEOTIDE SEQUENCE [LARGE SCALE GENOMIC DNA]</scope>
    <source>
        <strain evidence="2 3">DSM 10495</strain>
    </source>
</reference>
<proteinExistence type="predicted"/>
<evidence type="ECO:0000313" key="3">
    <source>
        <dbReference type="Proteomes" id="UP000182652"/>
    </source>
</evidence>
<gene>
    <name evidence="2" type="ORF">SAMN04489745_1099</name>
</gene>
<keyword evidence="1" id="KW-0812">Transmembrane</keyword>
<dbReference type="EMBL" id="FNSN01000003">
    <property type="protein sequence ID" value="SEB73315.1"/>
    <property type="molecule type" value="Genomic_DNA"/>
</dbReference>
<organism evidence="2 3">
    <name type="scientific">Arthrobacter woluwensis</name>
    <dbReference type="NCBI Taxonomy" id="156980"/>
    <lineage>
        <taxon>Bacteria</taxon>
        <taxon>Bacillati</taxon>
        <taxon>Actinomycetota</taxon>
        <taxon>Actinomycetes</taxon>
        <taxon>Micrococcales</taxon>
        <taxon>Micrococcaceae</taxon>
        <taxon>Arthrobacter</taxon>
    </lineage>
</organism>
<evidence type="ECO:0000313" key="2">
    <source>
        <dbReference type="EMBL" id="SEB73315.1"/>
    </source>
</evidence>
<feature type="transmembrane region" description="Helical" evidence="1">
    <location>
        <begin position="81"/>
        <end position="100"/>
    </location>
</feature>
<keyword evidence="1" id="KW-0472">Membrane</keyword>
<dbReference type="AlphaFoldDB" id="A0A1H4LSS6"/>
<keyword evidence="3" id="KW-1185">Reference proteome</keyword>
<name>A0A1H4LSS6_9MICC</name>
<accession>A0A1H4LSS6</accession>
<sequence>MRQRIITWVREQKGFLVCVCAPLAVAVLVNAIVRPKLAGQLGGRRRAWSNTRGSDNWYEFPPETQRDHPLLTGFLSWHDSAVAMIALGSVVVLCLGWAALGRLTRRRARRRAGH</sequence>
<keyword evidence="1" id="KW-1133">Transmembrane helix</keyword>